<feature type="region of interest" description="Disordered" evidence="2">
    <location>
        <begin position="403"/>
        <end position="433"/>
    </location>
</feature>
<name>A0ABZ1L0K2_STRAH</name>
<keyword evidence="1" id="KW-0808">Transferase</keyword>
<evidence type="ECO:0000313" key="5">
    <source>
        <dbReference type="EMBL" id="WTQ84658.1"/>
    </source>
</evidence>
<dbReference type="Pfam" id="PF02709">
    <property type="entry name" value="Glyco_transf_7C"/>
    <property type="match status" value="1"/>
</dbReference>
<dbReference type="PANTHER" id="PTHR43685:SF2">
    <property type="entry name" value="GLYCOSYLTRANSFERASE 2-LIKE DOMAIN-CONTAINING PROTEIN"/>
    <property type="match status" value="1"/>
</dbReference>
<dbReference type="RefSeq" id="WP_405452417.1">
    <property type="nucleotide sequence ID" value="NZ_CP108164.1"/>
</dbReference>
<dbReference type="EMBL" id="CP108164">
    <property type="protein sequence ID" value="WTQ84658.1"/>
    <property type="molecule type" value="Genomic_DNA"/>
</dbReference>
<sequence length="433" mass="46834">MPEPAVGYRPAGSGARQPLATAAGTTARDAAGVYVAACDPESAVNASTWRETEAAHRAVRTALLSHAWADGSVPQVLRRLAGDPADATAYRLVEAALTAELARDGAFAARLTELLAEVTRTSVVRYHLGAAYRQPTPDEPPAPRTPEEVLALLTDDPALRPAPRAGTGDPLMAVVVPVRAHPSDTGRARNAVAAVASALRQDLDRSAYRVVVVEQDVRPRMDRYLAGLVDEYLFLPNPGAFNKSWALNAGVAAVPKARHLCFHDADMVVEPDHLSRVLACLEEGPPALLPYGDLIFLDPVSSGRAIRSLLAPGGPTGADPAGLRGFALRDVWGGYVCVTRELFETVGGYDERFRGWGDEDNEFYRQVLRHTSVPRWSRPLAHLWHRRPVMVDAEGRRANQHIARTPRPADPGPLGDPAKYAHEMPHDMRTDTA</sequence>
<feature type="domain" description="Galactosyltransferase C-terminal" evidence="4">
    <location>
        <begin position="329"/>
        <end position="370"/>
    </location>
</feature>
<evidence type="ECO:0000256" key="2">
    <source>
        <dbReference type="SAM" id="MobiDB-lite"/>
    </source>
</evidence>
<feature type="domain" description="Glycosyltransferase 2-like" evidence="3">
    <location>
        <begin position="193"/>
        <end position="287"/>
    </location>
</feature>
<dbReference type="InterPro" id="IPR001173">
    <property type="entry name" value="Glyco_trans_2-like"/>
</dbReference>
<evidence type="ECO:0000259" key="3">
    <source>
        <dbReference type="Pfam" id="PF00535"/>
    </source>
</evidence>
<dbReference type="Pfam" id="PF00535">
    <property type="entry name" value="Glycos_transf_2"/>
    <property type="match status" value="1"/>
</dbReference>
<dbReference type="GeneID" id="97285171"/>
<dbReference type="InterPro" id="IPR003859">
    <property type="entry name" value="Galactosyl_T"/>
</dbReference>
<feature type="compositionally biased region" description="Basic and acidic residues" evidence="2">
    <location>
        <begin position="419"/>
        <end position="433"/>
    </location>
</feature>
<keyword evidence="5" id="KW-0328">Glycosyltransferase</keyword>
<dbReference type="InterPro" id="IPR029044">
    <property type="entry name" value="Nucleotide-diphossugar_trans"/>
</dbReference>
<evidence type="ECO:0000313" key="6">
    <source>
        <dbReference type="Proteomes" id="UP001622557"/>
    </source>
</evidence>
<dbReference type="PRINTS" id="PR02050">
    <property type="entry name" value="B14GALTRFASE"/>
</dbReference>
<proteinExistence type="predicted"/>
<evidence type="ECO:0000256" key="1">
    <source>
        <dbReference type="ARBA" id="ARBA00022679"/>
    </source>
</evidence>
<reference evidence="5 6" key="1">
    <citation type="submission" date="2022-10" db="EMBL/GenBank/DDBJ databases">
        <title>The complete genomes of actinobacterial strains from the NBC collection.</title>
        <authorList>
            <person name="Joergensen T.S."/>
            <person name="Alvarez Arevalo M."/>
            <person name="Sterndorff E.B."/>
            <person name="Faurdal D."/>
            <person name="Vuksanovic O."/>
            <person name="Mourched A.-S."/>
            <person name="Charusanti P."/>
            <person name="Shaw S."/>
            <person name="Blin K."/>
            <person name="Weber T."/>
        </authorList>
    </citation>
    <scope>NUCLEOTIDE SEQUENCE [LARGE SCALE GENOMIC DNA]</scope>
    <source>
        <strain evidence="5 6">NBC_00156</strain>
    </source>
</reference>
<dbReference type="InterPro" id="IPR050834">
    <property type="entry name" value="Glycosyltransf_2"/>
</dbReference>
<dbReference type="GO" id="GO:0016757">
    <property type="term" value="F:glycosyltransferase activity"/>
    <property type="evidence" value="ECO:0007669"/>
    <property type="project" value="UniProtKB-KW"/>
</dbReference>
<dbReference type="SUPFAM" id="SSF53448">
    <property type="entry name" value="Nucleotide-diphospho-sugar transferases"/>
    <property type="match status" value="1"/>
</dbReference>
<feature type="region of interest" description="Disordered" evidence="2">
    <location>
        <begin position="1"/>
        <end position="20"/>
    </location>
</feature>
<gene>
    <name evidence="5" type="ORF">OG350_32055</name>
</gene>
<dbReference type="Proteomes" id="UP001622557">
    <property type="component" value="Chromosome"/>
</dbReference>
<accession>A0ABZ1L0K2</accession>
<dbReference type="Gene3D" id="3.90.550.10">
    <property type="entry name" value="Spore Coat Polysaccharide Biosynthesis Protein SpsA, Chain A"/>
    <property type="match status" value="1"/>
</dbReference>
<evidence type="ECO:0000259" key="4">
    <source>
        <dbReference type="Pfam" id="PF02709"/>
    </source>
</evidence>
<organism evidence="5 6">
    <name type="scientific">Streptomyces achromogenes</name>
    <dbReference type="NCBI Taxonomy" id="67255"/>
    <lineage>
        <taxon>Bacteria</taxon>
        <taxon>Bacillati</taxon>
        <taxon>Actinomycetota</taxon>
        <taxon>Actinomycetes</taxon>
        <taxon>Kitasatosporales</taxon>
        <taxon>Streptomycetaceae</taxon>
        <taxon>Streptomyces</taxon>
    </lineage>
</organism>
<dbReference type="PANTHER" id="PTHR43685">
    <property type="entry name" value="GLYCOSYLTRANSFERASE"/>
    <property type="match status" value="1"/>
</dbReference>
<keyword evidence="6" id="KW-1185">Reference proteome</keyword>
<protein>
    <submittedName>
        <fullName evidence="5">Galactosyltransferase-related protein</fullName>
    </submittedName>
</protein>
<dbReference type="InterPro" id="IPR027791">
    <property type="entry name" value="Galactosyl_T_C"/>
</dbReference>